<accession>A0A6J3QU75</accession>
<name>A0A6J3QU75_TURTR</name>
<dbReference type="Proteomes" id="UP000245320">
    <property type="component" value="Chromosome 2"/>
</dbReference>
<dbReference type="InParanoid" id="A0A6J3QU75"/>
<proteinExistence type="predicted"/>
<organism evidence="2 3">
    <name type="scientific">Tursiops truncatus</name>
    <name type="common">Atlantic bottle-nosed dolphin</name>
    <name type="synonym">Delphinus truncatus</name>
    <dbReference type="NCBI Taxonomy" id="9739"/>
    <lineage>
        <taxon>Eukaryota</taxon>
        <taxon>Metazoa</taxon>
        <taxon>Chordata</taxon>
        <taxon>Craniata</taxon>
        <taxon>Vertebrata</taxon>
        <taxon>Euteleostomi</taxon>
        <taxon>Mammalia</taxon>
        <taxon>Eutheria</taxon>
        <taxon>Laurasiatheria</taxon>
        <taxon>Artiodactyla</taxon>
        <taxon>Whippomorpha</taxon>
        <taxon>Cetacea</taxon>
        <taxon>Odontoceti</taxon>
        <taxon>Delphinidae</taxon>
        <taxon>Tursiops</taxon>
    </lineage>
</organism>
<protein>
    <submittedName>
        <fullName evidence="3">Uncharacterized protein LOC109552055</fullName>
    </submittedName>
</protein>
<gene>
    <name evidence="3" type="primary">LOC109552055</name>
</gene>
<sequence>MHRKLCNAGGPGTSTFRADSMTPLLAGPSPVCGHTRQDFTGRDHRPLCCPSFGVCTDPGKTQYLGSPLLSPAERANPGLRLDLPSSQRPPLFLLLDLITTNAELPATSWFEQEDGEQWAARNKRRNRRQSPSTRDSHLEELERSRTHLPACPACLGRAIDPERLGSAAWGLPAGKSHKAMAGDSSQVRRKFWSPGHGPWDNTACQRPLFRTCLPSPFCRGTREMIPEVLPLLVCPSLPLWCWRLTFYPPLSLHPSFSSLFLSTLMAVRGLLGHLCHHKLMGSKVCSVEHLLENVPQKKNGSLTNCQEWRTLCPSWRFSVRVTY</sequence>
<feature type="compositionally biased region" description="Basic and acidic residues" evidence="1">
    <location>
        <begin position="134"/>
        <end position="143"/>
    </location>
</feature>
<evidence type="ECO:0000313" key="3">
    <source>
        <dbReference type="RefSeq" id="XP_033705896.1"/>
    </source>
</evidence>
<dbReference type="AlphaFoldDB" id="A0A6J3QU75"/>
<evidence type="ECO:0000256" key="1">
    <source>
        <dbReference type="SAM" id="MobiDB-lite"/>
    </source>
</evidence>
<dbReference type="RefSeq" id="XP_033705896.1">
    <property type="nucleotide sequence ID" value="XM_033850005.1"/>
</dbReference>
<reference evidence="3" key="1">
    <citation type="submission" date="2025-08" db="UniProtKB">
        <authorList>
            <consortium name="RefSeq"/>
        </authorList>
    </citation>
    <scope>IDENTIFICATION</scope>
    <source>
        <tissue evidence="3">Spleen</tissue>
    </source>
</reference>
<evidence type="ECO:0000313" key="2">
    <source>
        <dbReference type="Proteomes" id="UP000245320"/>
    </source>
</evidence>
<keyword evidence="2" id="KW-1185">Reference proteome</keyword>
<feature type="region of interest" description="Disordered" evidence="1">
    <location>
        <begin position="112"/>
        <end position="143"/>
    </location>
</feature>